<proteinExistence type="predicted"/>
<sequence>MSSSRPDSGEDGANLNTSAADVNKNNDDKKSSSSSSSNSNNNNNNNKSPAAFLNLDLSGPRDDFIGILADRVVKVINENYTENGPIIQQTLEKFLPSTKETIRTDLPFYNSTVDILKYQRDQYLIGTKYAEQKQQYRQRQFPFTNSRFGAAIGSPRMPNDATALGYIQIVQLGSWFVPSKTIKDALLPIVILLPSGVLHDTITSTVSDAIPLAQPIVDSAMKDAVLGVINDPQIRQLIKSRTQKILRVNDDDNNNNDNDKK</sequence>
<dbReference type="OrthoDB" id="48686at2759"/>
<dbReference type="KEGG" id="fcy:FRACYDRAFT_236194"/>
<evidence type="ECO:0000313" key="2">
    <source>
        <dbReference type="EMBL" id="OEU20127.1"/>
    </source>
</evidence>
<reference evidence="2 3" key="1">
    <citation type="submission" date="2016-09" db="EMBL/GenBank/DDBJ databases">
        <title>Extensive genetic diversity and differential bi-allelic expression allows diatom success in the polar Southern Ocean.</title>
        <authorList>
            <consortium name="DOE Joint Genome Institute"/>
            <person name="Mock T."/>
            <person name="Otillar R.P."/>
            <person name="Strauss J."/>
            <person name="Dupont C."/>
            <person name="Frickenhaus S."/>
            <person name="Maumus F."/>
            <person name="Mcmullan M."/>
            <person name="Sanges R."/>
            <person name="Schmutz J."/>
            <person name="Toseland A."/>
            <person name="Valas R."/>
            <person name="Veluchamy A."/>
            <person name="Ward B.J."/>
            <person name="Allen A."/>
            <person name="Barry K."/>
            <person name="Falciatore A."/>
            <person name="Ferrante M."/>
            <person name="Fortunato A.E."/>
            <person name="Gloeckner G."/>
            <person name="Gruber A."/>
            <person name="Hipkin R."/>
            <person name="Janech M."/>
            <person name="Kroth P."/>
            <person name="Leese F."/>
            <person name="Lindquist E."/>
            <person name="Lyon B.R."/>
            <person name="Martin J."/>
            <person name="Mayer C."/>
            <person name="Parker M."/>
            <person name="Quesneville H."/>
            <person name="Raymond J."/>
            <person name="Uhlig C."/>
            <person name="Valentin K.U."/>
            <person name="Worden A.Z."/>
            <person name="Armbrust E.V."/>
            <person name="Bowler C."/>
            <person name="Green B."/>
            <person name="Moulton V."/>
            <person name="Van Oosterhout C."/>
            <person name="Grigoriev I."/>
        </authorList>
    </citation>
    <scope>NUCLEOTIDE SEQUENCE [LARGE SCALE GENOMIC DNA]</scope>
    <source>
        <strain evidence="2 3">CCMP1102</strain>
    </source>
</reference>
<dbReference type="InParanoid" id="A0A1E7FPR1"/>
<name>A0A1E7FPR1_9STRA</name>
<accession>A0A1E7FPR1</accession>
<feature type="compositionally biased region" description="Low complexity" evidence="1">
    <location>
        <begin position="32"/>
        <end position="47"/>
    </location>
</feature>
<keyword evidence="3" id="KW-1185">Reference proteome</keyword>
<dbReference type="Proteomes" id="UP000095751">
    <property type="component" value="Unassembled WGS sequence"/>
</dbReference>
<evidence type="ECO:0000256" key="1">
    <source>
        <dbReference type="SAM" id="MobiDB-lite"/>
    </source>
</evidence>
<feature type="region of interest" description="Disordered" evidence="1">
    <location>
        <begin position="1"/>
        <end position="47"/>
    </location>
</feature>
<organism evidence="2 3">
    <name type="scientific">Fragilariopsis cylindrus CCMP1102</name>
    <dbReference type="NCBI Taxonomy" id="635003"/>
    <lineage>
        <taxon>Eukaryota</taxon>
        <taxon>Sar</taxon>
        <taxon>Stramenopiles</taxon>
        <taxon>Ochrophyta</taxon>
        <taxon>Bacillariophyta</taxon>
        <taxon>Bacillariophyceae</taxon>
        <taxon>Bacillariophycidae</taxon>
        <taxon>Bacillariales</taxon>
        <taxon>Bacillariaceae</taxon>
        <taxon>Fragilariopsis</taxon>
    </lineage>
</organism>
<protein>
    <submittedName>
        <fullName evidence="2">Uncharacterized protein</fullName>
    </submittedName>
</protein>
<dbReference type="EMBL" id="KV784355">
    <property type="protein sequence ID" value="OEU20127.1"/>
    <property type="molecule type" value="Genomic_DNA"/>
</dbReference>
<gene>
    <name evidence="2" type="ORF">FRACYDRAFT_236194</name>
</gene>
<dbReference type="AlphaFoldDB" id="A0A1E7FPR1"/>
<evidence type="ECO:0000313" key="3">
    <source>
        <dbReference type="Proteomes" id="UP000095751"/>
    </source>
</evidence>